<feature type="coiled-coil region" evidence="1">
    <location>
        <begin position="38"/>
        <end position="156"/>
    </location>
</feature>
<gene>
    <name evidence="3" type="ORF">Zmor_012615</name>
</gene>
<dbReference type="Proteomes" id="UP001168821">
    <property type="component" value="Unassembled WGS sequence"/>
</dbReference>
<evidence type="ECO:0000313" key="4">
    <source>
        <dbReference type="Proteomes" id="UP001168821"/>
    </source>
</evidence>
<feature type="compositionally biased region" description="Basic and acidic residues" evidence="2">
    <location>
        <begin position="416"/>
        <end position="432"/>
    </location>
</feature>
<proteinExistence type="predicted"/>
<evidence type="ECO:0000256" key="1">
    <source>
        <dbReference type="SAM" id="Coils"/>
    </source>
</evidence>
<organism evidence="3 4">
    <name type="scientific">Zophobas morio</name>
    <dbReference type="NCBI Taxonomy" id="2755281"/>
    <lineage>
        <taxon>Eukaryota</taxon>
        <taxon>Metazoa</taxon>
        <taxon>Ecdysozoa</taxon>
        <taxon>Arthropoda</taxon>
        <taxon>Hexapoda</taxon>
        <taxon>Insecta</taxon>
        <taxon>Pterygota</taxon>
        <taxon>Neoptera</taxon>
        <taxon>Endopterygota</taxon>
        <taxon>Coleoptera</taxon>
        <taxon>Polyphaga</taxon>
        <taxon>Cucujiformia</taxon>
        <taxon>Tenebrionidae</taxon>
        <taxon>Zophobas</taxon>
    </lineage>
</organism>
<dbReference type="AlphaFoldDB" id="A0AA38MDW1"/>
<keyword evidence="4" id="KW-1185">Reference proteome</keyword>
<sequence>MSETENLQNLKQISSTVSERDLKIWENVAHSTCIQKHTDKLKSEIARMKAAAVEKKQENRILKEQLAELEQTIAIQKQTLRTSERSVVIETTYKNSLLQEAAEFQNSYHKTLEMYEDELKEYREMYQNASPGYKELKTQQTELKKLEVKKMMMDAKVEGLKRSQKQFRDIQERIFYTTMVKFAQFYILYHEREKTQRLVEQRKKEEQALLRQHMRLAEAVKLKKIEFQKRTAAINTSIDNPHPTRASNDTVDKLQKFLNEEILPCSLTPIDCTSRVVTNRDYSKVRVLDDIIVKPLSRPPPVRKPNPEFRKKMEEIMQAAKNEIKRSNSFQFSQKSLSVQSTQKSATPAGTRQNLDAGPQIENSQPQKSQIKANSQPTLQQQSQIRMSSEQQQQQPRLKTNLRPQNQLQPGFTFHESQRSERGIRSSQEKLTPKIPEGIIKNQTENSSILKHLSQNNVDMMDKQGSVSKFFNPMKKTVTFQSEVKTVPQQGVQFQLFAMEEKKREPMTAVTDMNIFHRPFNYEDETTKKESFMETESTAETGNTTNNVSFSEATGPTTFSTYGDASEKRNEAVFDLDTSFSRNFGQPPLNQATDENPSTSFNFLRSQTKNNLFGFF</sequence>
<name>A0AA38MDW1_9CUCU</name>
<reference evidence="3" key="1">
    <citation type="journal article" date="2023" name="G3 (Bethesda)">
        <title>Whole genome assemblies of Zophobas morio and Tenebrio molitor.</title>
        <authorList>
            <person name="Kaur S."/>
            <person name="Stinson S.A."/>
            <person name="diCenzo G.C."/>
        </authorList>
    </citation>
    <scope>NUCLEOTIDE SEQUENCE</scope>
    <source>
        <strain evidence="3">QUZm001</strain>
    </source>
</reference>
<feature type="compositionally biased region" description="Polar residues" evidence="2">
    <location>
        <begin position="361"/>
        <end position="379"/>
    </location>
</feature>
<evidence type="ECO:0000313" key="3">
    <source>
        <dbReference type="EMBL" id="KAJ3653360.1"/>
    </source>
</evidence>
<feature type="region of interest" description="Disordered" evidence="2">
    <location>
        <begin position="536"/>
        <end position="555"/>
    </location>
</feature>
<protein>
    <submittedName>
        <fullName evidence="3">Uncharacterized protein</fullName>
    </submittedName>
</protein>
<feature type="compositionally biased region" description="Polar residues" evidence="2">
    <location>
        <begin position="327"/>
        <end position="354"/>
    </location>
</feature>
<feature type="compositionally biased region" description="Polar residues" evidence="2">
    <location>
        <begin position="396"/>
        <end position="410"/>
    </location>
</feature>
<comment type="caution">
    <text evidence="3">The sequence shown here is derived from an EMBL/GenBank/DDBJ whole genome shotgun (WGS) entry which is preliminary data.</text>
</comment>
<dbReference type="EMBL" id="JALNTZ010000004">
    <property type="protein sequence ID" value="KAJ3653360.1"/>
    <property type="molecule type" value="Genomic_DNA"/>
</dbReference>
<keyword evidence="1" id="KW-0175">Coiled coil</keyword>
<evidence type="ECO:0000256" key="2">
    <source>
        <dbReference type="SAM" id="MobiDB-lite"/>
    </source>
</evidence>
<feature type="compositionally biased region" description="Low complexity" evidence="2">
    <location>
        <begin position="380"/>
        <end position="395"/>
    </location>
</feature>
<feature type="region of interest" description="Disordered" evidence="2">
    <location>
        <begin position="324"/>
        <end position="443"/>
    </location>
</feature>
<accession>A0AA38MDW1</accession>